<dbReference type="Gene3D" id="3.40.50.12780">
    <property type="entry name" value="N-terminal domain of ligase-like"/>
    <property type="match status" value="4"/>
</dbReference>
<gene>
    <name evidence="3" type="ORF">K505DRAFT_373708</name>
</gene>
<evidence type="ECO:0000313" key="4">
    <source>
        <dbReference type="Proteomes" id="UP000799757"/>
    </source>
</evidence>
<feature type="region of interest" description="Disordered" evidence="1">
    <location>
        <begin position="125"/>
        <end position="145"/>
    </location>
</feature>
<organism evidence="3 4">
    <name type="scientific">Melanomma pulvis-pyrius CBS 109.77</name>
    <dbReference type="NCBI Taxonomy" id="1314802"/>
    <lineage>
        <taxon>Eukaryota</taxon>
        <taxon>Fungi</taxon>
        <taxon>Dikarya</taxon>
        <taxon>Ascomycota</taxon>
        <taxon>Pezizomycotina</taxon>
        <taxon>Dothideomycetes</taxon>
        <taxon>Pleosporomycetidae</taxon>
        <taxon>Pleosporales</taxon>
        <taxon>Melanommataceae</taxon>
        <taxon>Melanomma</taxon>
    </lineage>
</organism>
<evidence type="ECO:0000313" key="3">
    <source>
        <dbReference type="EMBL" id="KAF2795764.1"/>
    </source>
</evidence>
<dbReference type="InterPro" id="IPR010506">
    <property type="entry name" value="DMAP1-bd"/>
</dbReference>
<dbReference type="InterPro" id="IPR000873">
    <property type="entry name" value="AMP-dep_synth/lig_dom"/>
</dbReference>
<dbReference type="PANTHER" id="PTHR22754:SF32">
    <property type="entry name" value="DISCO-INTERACTING PROTEIN 2"/>
    <property type="match status" value="1"/>
</dbReference>
<dbReference type="InterPro" id="IPR045851">
    <property type="entry name" value="AMP-bd_C_sf"/>
</dbReference>
<reference evidence="3" key="1">
    <citation type="journal article" date="2020" name="Stud. Mycol.">
        <title>101 Dothideomycetes genomes: a test case for predicting lifestyles and emergence of pathogens.</title>
        <authorList>
            <person name="Haridas S."/>
            <person name="Albert R."/>
            <person name="Binder M."/>
            <person name="Bloem J."/>
            <person name="Labutti K."/>
            <person name="Salamov A."/>
            <person name="Andreopoulos B."/>
            <person name="Baker S."/>
            <person name="Barry K."/>
            <person name="Bills G."/>
            <person name="Bluhm B."/>
            <person name="Cannon C."/>
            <person name="Castanera R."/>
            <person name="Culley D."/>
            <person name="Daum C."/>
            <person name="Ezra D."/>
            <person name="Gonzalez J."/>
            <person name="Henrissat B."/>
            <person name="Kuo A."/>
            <person name="Liang C."/>
            <person name="Lipzen A."/>
            <person name="Lutzoni F."/>
            <person name="Magnuson J."/>
            <person name="Mondo S."/>
            <person name="Nolan M."/>
            <person name="Ohm R."/>
            <person name="Pangilinan J."/>
            <person name="Park H.-J."/>
            <person name="Ramirez L."/>
            <person name="Alfaro M."/>
            <person name="Sun H."/>
            <person name="Tritt A."/>
            <person name="Yoshinaga Y."/>
            <person name="Zwiers L.-H."/>
            <person name="Turgeon B."/>
            <person name="Goodwin S."/>
            <person name="Spatafora J."/>
            <person name="Crous P."/>
            <person name="Grigoriev I."/>
        </authorList>
    </citation>
    <scope>NUCLEOTIDE SEQUENCE</scope>
    <source>
        <strain evidence="3">CBS 109.77</strain>
    </source>
</reference>
<evidence type="ECO:0000256" key="1">
    <source>
        <dbReference type="SAM" id="MobiDB-lite"/>
    </source>
</evidence>
<feature type="domain" description="DMAP1-binding" evidence="2">
    <location>
        <begin position="1"/>
        <end position="103"/>
    </location>
</feature>
<dbReference type="SUPFAM" id="SSF56801">
    <property type="entry name" value="Acetyl-CoA synthetase-like"/>
    <property type="match status" value="2"/>
</dbReference>
<feature type="compositionally biased region" description="Polar residues" evidence="1">
    <location>
        <begin position="1697"/>
        <end position="1709"/>
    </location>
</feature>
<dbReference type="Pfam" id="PF23024">
    <property type="entry name" value="AMP-dom_DIP2-like"/>
    <property type="match status" value="1"/>
</dbReference>
<feature type="compositionally biased region" description="Polar residues" evidence="1">
    <location>
        <begin position="91"/>
        <end position="100"/>
    </location>
</feature>
<sequence>MADHPELAAKLQELDHELEEGDITQKGYEKRRTVLLSQYLGPEETNQLQQQLRLHSVVDSEDSGSRSASLAALSYRNAPSLDLPRAESAHGMSNPSSGRSSEYMAYPPSQVGRFQEKQLGIRTNSLQRQPSHGSETFLPRPQTPEYGYSRDGTMVGSNFAFNPDSQPQQGYDAPTYGSPGEIEMSRQSTMLEAHQGYFSDFTGQQMQDNGDAYGGPNRYSTGDAFSPTVAIPPPMMSQSDLPAGAVIESQLPLEPRDLPFNVFDPHNPNTLMSKFDNIGAVLRHRGRVQPRQPAFWVLDSRGKETASIAWEKVCSRAEKVAKVIRDKSNLYRGDRVALVYRDTEIIEFVVALLGCFIAGVVAVPINSVDDYQKLILLLTTTQAHLALTTDNNLKAFHRDISQNRLKWPSGVEWWKTNEFGSYHPKKHDDTPPLQVPEVAYIEFSRAPTGDLRGVVLSHRTIMHQMACISAGISTIPAGEASSDTFSAGLRDRNGNFIASPPKSSPTEIILSYLDPRESAGMILGVLYAVYGGHTTVWIEPKTYETPGLYAHLLSKYKATIMVADYPGLKRAAYNYQQDPMATRNFKKNAEPSFASVKICFIDTLTVDCEFHEILGDRWLRPMRNPRARDVIAPMLCLPEHGGMIISVRDWLGGEERMGCPLSMEEEESDEEEKKPEDPSVVNGYTSLIGGGTTKKTDQKKSRNELTEVLLDKEALKMNEVVVIAMGEEANKRANEPGTMRVGAFGYPLPDATLAVVDPETNLLCSPYSIGEIWVDSPSLSGGFWQLQKHTETIFHARPYRFVEGSPTPQLLELEFLRTGLLGFIVDGKIFVLGLYEDRIRQRVEWVEHGVFEAEHRYFFVQHLVVSIMKTVPKVFDCSAFDAHVNGEYLPIILIETQSASTTPTNPGGPPQQLDIQFLDSLSERCIEVLYQEHHLRVYCVMITAPNTLPRVVKNGRREIGNMLCRKEFDNGCLSCVHVKFGVESAVQNLALGDDPAGGIWSPVASMARQNYLIMQDKQYSGVDHREVVIDDRTSTPLNQFSNIHDLMQWRVSRQSEELSYCTIDGRGKEGKGINWKKFDLKVAAVAMYLKNKVKVQVGDKLLLMYTHSEEFVFAVHACFCLGVVAIPMAPIDQNRLNEDAPALLHIISDFRVKAILVNTEVDHVLKLKQVSQHLKQSAVILKVNMPNTYNTTKPPKQSTGCREHGLTMRPAWVQPGYPVLIWTFWTPDQRRIAVQLGHNTIMALCKVQKETCQMTSTRPVLGCVRSTIGLGFVHTCLMGIFLAAPTYLVSPVDFAQNPNILFQTLSRYKIKDAYATSQMLDHAMAHGAGKAMAMHELKNLMIATDGRPRADVYSRVRLHFAPASLDRTAINTVYSHVLNPMVASRSYMCIEPIELHLDMNALRRGLIMPVDPDTELHALLVQDSGMVPVSTQIAIVNPETNQLCLVGEYGEIWVQSEANAHCFYGSKEPLDAERFNGRTVDGDPNVRYVRTGDLGFLHNVTRPIGPGGAPVDMQVLFVLGSIGDTFEVNGLNHFSMDIESSVERCHRNILPGGCAVFQAGGLVVVVVEIFRRNFLAAMVPVIVNAILNEHQLVIDIVAFVIKGDFHRSRLGEKQRGKILAGWVTRKMRTIAQYSIRDPNGEDNQITEVAEPGMMQGRTSTGTFRNSMQAGSFRGSMQGGSMLGVNAQMQNLQLQTGGAQELQGQPQTNFAPPAGISEMPAQRYPESIPELAATTTNSSHTYQRDGSDDTPTESRKEFLSELGDGRDHGGMAYYSPGDRRSGFDDDTQQSNQHQQYGASGLVTSPLPTILRPGVNPDEAGPPEPHYGNKPFLNAPHDDNGGQFNFNDDEITPLAGDRWTLPSQRHSDYSEQPSGGLRVANAHSGDEEEWAQDALMHMNFAGSGPDKMSRLD</sequence>
<protein>
    <submittedName>
        <fullName evidence="3">Acetyl-CoA synthetase-like protein</fullName>
    </submittedName>
</protein>
<feature type="compositionally biased region" description="Polar residues" evidence="1">
    <location>
        <begin position="125"/>
        <end position="134"/>
    </location>
</feature>
<dbReference type="InterPro" id="IPR025110">
    <property type="entry name" value="AMP-bd_C"/>
</dbReference>
<name>A0A6A6XHV5_9PLEO</name>
<feature type="region of interest" description="Disordered" evidence="1">
    <location>
        <begin position="1697"/>
        <end position="1719"/>
    </location>
</feature>
<dbReference type="OrthoDB" id="69964at2759"/>
<dbReference type="Gene3D" id="3.30.300.30">
    <property type="match status" value="1"/>
</dbReference>
<feature type="region of interest" description="Disordered" evidence="1">
    <location>
        <begin position="1733"/>
        <end position="1885"/>
    </location>
</feature>
<feature type="region of interest" description="Disordered" evidence="1">
    <location>
        <begin position="83"/>
        <end position="105"/>
    </location>
</feature>
<dbReference type="PROSITE" id="PS51912">
    <property type="entry name" value="DMAP1_BIND"/>
    <property type="match status" value="1"/>
</dbReference>
<evidence type="ECO:0000259" key="2">
    <source>
        <dbReference type="PROSITE" id="PS51912"/>
    </source>
</evidence>
<dbReference type="GO" id="GO:0005829">
    <property type="term" value="C:cytosol"/>
    <property type="evidence" value="ECO:0007669"/>
    <property type="project" value="TreeGrafter"/>
</dbReference>
<proteinExistence type="predicted"/>
<dbReference type="Pfam" id="PF00501">
    <property type="entry name" value="AMP-binding"/>
    <property type="match status" value="2"/>
</dbReference>
<dbReference type="Proteomes" id="UP000799757">
    <property type="component" value="Unassembled WGS sequence"/>
</dbReference>
<dbReference type="SMART" id="SM01137">
    <property type="entry name" value="DMAP_binding"/>
    <property type="match status" value="1"/>
</dbReference>
<dbReference type="Pfam" id="PF06464">
    <property type="entry name" value="DMAP_binding"/>
    <property type="match status" value="1"/>
</dbReference>
<dbReference type="InterPro" id="IPR056881">
    <property type="entry name" value="Mug62_dom"/>
</dbReference>
<keyword evidence="4" id="KW-1185">Reference proteome</keyword>
<feature type="compositionally biased region" description="Basic and acidic residues" evidence="1">
    <location>
        <begin position="1741"/>
        <end position="1768"/>
    </location>
</feature>
<feature type="compositionally biased region" description="Polar residues" evidence="1">
    <location>
        <begin position="1787"/>
        <end position="1805"/>
    </location>
</feature>
<dbReference type="PANTHER" id="PTHR22754">
    <property type="entry name" value="DISCO-INTERACTING PROTEIN 2 DIP2 -RELATED"/>
    <property type="match status" value="1"/>
</dbReference>
<feature type="region of interest" description="Disordered" evidence="1">
    <location>
        <begin position="661"/>
        <end position="702"/>
    </location>
</feature>
<dbReference type="InterPro" id="IPR042099">
    <property type="entry name" value="ANL_N_sf"/>
</dbReference>
<accession>A0A6A6XHV5</accession>
<dbReference type="EMBL" id="MU001849">
    <property type="protein sequence ID" value="KAF2795764.1"/>
    <property type="molecule type" value="Genomic_DNA"/>
</dbReference>
<dbReference type="Pfam" id="PF24919">
    <property type="entry name" value="Mug62"/>
    <property type="match status" value="1"/>
</dbReference>